<feature type="signal peptide" evidence="5">
    <location>
        <begin position="1"/>
        <end position="18"/>
    </location>
</feature>
<evidence type="ECO:0000256" key="4">
    <source>
        <dbReference type="ARBA" id="ARBA00022827"/>
    </source>
</evidence>
<dbReference type="Gramene" id="KZM92914">
    <property type="protein sequence ID" value="KZM92914"/>
    <property type="gene ID" value="DCAR_016159"/>
</dbReference>
<evidence type="ECO:0000256" key="2">
    <source>
        <dbReference type="ARBA" id="ARBA00022630"/>
    </source>
</evidence>
<sequence length="1081" mass="119575">MKLFLLVSFLLLLTSCQGRRNLNTWEDKYPFIRYASSFSSSSSTAVDLSPTSASQYFISSEGVFNSRARVLGGGTCINAGFYTRPSHRQVPLFGIFLIFHQLDIERLGLDAKLVNESYPWIENQIVHMPKLTSWQRAMRYGLLEVGISPDNGFTYDHLYGTKVGGTTFDRYGRRHSAAELLKSATRENLDVLIHATVQKIPSFKSRITYIIICHTGKKPKAIGVTFKDEKGKQHLALLSNKQGSEIILSSGAIGTPQLLLLSGVGPKADLERMNISMVLDNEFVGKGMSDNPMNSLFVPFKTRMEQSLIQTVGIAKTGVYIEASSGFSQSPDSIHCNHGMLSAEIGQLSTIPPKQRTKEAIEAFKRNKHNLPHEVFKGGFILGKVAHTKSRGKLSLCNTNIDDNPSVSFNYFSHPHDLQQCVHAFHIIEKLVKSTHLTNYMPPDEDTFEKLLNLSVLANVNLLPRHANDTRSLKQFCKDTVTTIWHFHGGCQVGKVVNSDYKVLGVQGLRVIDGSTFSQSPGTNPQATLLMMGRYMGLKILKRRLGHTAAGQNTWREDYPFIKNASSVSKTKAYDYIIIGGGTAGCPLAATLSQKFNVLLLERGDVPFDNKNATLLRNYHIGTADSSATSAAQYFVSEGVYNIRPRVLGGGTSINAGFYTRPSLRSLAELGLDPKLAYESYPWVEKQIVYKPVLNPWQTAVKNALVEVGVTPDNGYTYEHLFGTKVSGIIFDKDGNRHTAAELLRSANSKNLDVLIHATVQKIVFDQTSGKPRAVGVIFNDENGNQHEVNLSKNDKSEVILSSGAIGSPQLLLLSGIGPKAELEQMNITVVLDNQFVGKQMADNPLNTIVVPFNRPMTQSLIQLVGITRQGVYIETSSGFGQNPDTIIYTRDNSSSPEEELPRENFNAAFILSKVANPLSTGELTLNNTNADDNPNISFNYFSNPQDLQQCVSGIRILEKLVRTKRLIDFMQPGNDTFEKLLNLSVTANYNLIPKTAEVTKSFEEYCRQTKITIWHYHGGCHKDKVINSEYEVLGIDALRVIDGSTFVQSPGTNPQATVMMMGRYMGVKILRSRLGKAAGI</sequence>
<evidence type="ECO:0000256" key="5">
    <source>
        <dbReference type="SAM" id="SignalP"/>
    </source>
</evidence>
<dbReference type="OMA" id="IPGANTM"/>
<proteinExistence type="predicted"/>
<comment type="cofactor">
    <cofactor evidence="1">
        <name>FAD</name>
        <dbReference type="ChEBI" id="CHEBI:57692"/>
    </cofactor>
</comment>
<protein>
    <recommendedName>
        <fullName evidence="6">Glucose-methanol-choline oxidoreductase N-terminal domain-containing protein</fullName>
    </recommendedName>
</protein>
<dbReference type="EMBL" id="LNRQ01000005">
    <property type="protein sequence ID" value="KZM92914.1"/>
    <property type="molecule type" value="Genomic_DNA"/>
</dbReference>
<name>A0A164XAE8_DAUCS</name>
<dbReference type="PANTHER" id="PTHR45968">
    <property type="entry name" value="OSJNBA0019K04.7 PROTEIN"/>
    <property type="match status" value="1"/>
</dbReference>
<dbReference type="STRING" id="79200.A0A164XAE8"/>
<dbReference type="PROSITE" id="PS00624">
    <property type="entry name" value="GMC_OXRED_2"/>
    <property type="match status" value="2"/>
</dbReference>
<keyword evidence="3 5" id="KW-0732">Signal</keyword>
<dbReference type="AlphaFoldDB" id="A0A164XAE8"/>
<dbReference type="PROSITE" id="PS51257">
    <property type="entry name" value="PROKAR_LIPOPROTEIN"/>
    <property type="match status" value="1"/>
</dbReference>
<dbReference type="GO" id="GO:0050660">
    <property type="term" value="F:flavin adenine dinucleotide binding"/>
    <property type="evidence" value="ECO:0007669"/>
    <property type="project" value="InterPro"/>
</dbReference>
<evidence type="ECO:0000259" key="6">
    <source>
        <dbReference type="PROSITE" id="PS00624"/>
    </source>
</evidence>
<evidence type="ECO:0000256" key="3">
    <source>
        <dbReference type="ARBA" id="ARBA00022729"/>
    </source>
</evidence>
<dbReference type="Pfam" id="PF05199">
    <property type="entry name" value="GMC_oxred_C"/>
    <property type="match status" value="2"/>
</dbReference>
<feature type="chain" id="PRO_5007854269" description="Glucose-methanol-choline oxidoreductase N-terminal domain-containing protein" evidence="5">
    <location>
        <begin position="19"/>
        <end position="1081"/>
    </location>
</feature>
<organism evidence="7">
    <name type="scientific">Daucus carota subsp. sativus</name>
    <name type="common">Carrot</name>
    <dbReference type="NCBI Taxonomy" id="79200"/>
    <lineage>
        <taxon>Eukaryota</taxon>
        <taxon>Viridiplantae</taxon>
        <taxon>Streptophyta</taxon>
        <taxon>Embryophyta</taxon>
        <taxon>Tracheophyta</taxon>
        <taxon>Spermatophyta</taxon>
        <taxon>Magnoliopsida</taxon>
        <taxon>eudicotyledons</taxon>
        <taxon>Gunneridae</taxon>
        <taxon>Pentapetalae</taxon>
        <taxon>asterids</taxon>
        <taxon>campanulids</taxon>
        <taxon>Apiales</taxon>
        <taxon>Apiaceae</taxon>
        <taxon>Apioideae</taxon>
        <taxon>Scandiceae</taxon>
        <taxon>Daucinae</taxon>
        <taxon>Daucus</taxon>
        <taxon>Daucus sect. Daucus</taxon>
    </lineage>
</organism>
<feature type="domain" description="Glucose-methanol-choline oxidoreductase N-terminal" evidence="6">
    <location>
        <begin position="251"/>
        <end position="265"/>
    </location>
</feature>
<keyword evidence="2" id="KW-0285">Flavoprotein</keyword>
<dbReference type="InterPro" id="IPR036188">
    <property type="entry name" value="FAD/NAD-bd_sf"/>
</dbReference>
<dbReference type="InterPro" id="IPR051871">
    <property type="entry name" value="GMC_Oxidoreductase-Related"/>
</dbReference>
<dbReference type="InterPro" id="IPR000172">
    <property type="entry name" value="GMC_OxRdtase_N"/>
</dbReference>
<comment type="caution">
    <text evidence="7">The sequence shown here is derived from an EMBL/GenBank/DDBJ whole genome shotgun (WGS) entry which is preliminary data.</text>
</comment>
<dbReference type="PANTHER" id="PTHR45968:SF5">
    <property type="entry name" value="PROTEIN HOTHEAD"/>
    <property type="match status" value="1"/>
</dbReference>
<evidence type="ECO:0000256" key="1">
    <source>
        <dbReference type="ARBA" id="ARBA00001974"/>
    </source>
</evidence>
<dbReference type="SUPFAM" id="SSF51905">
    <property type="entry name" value="FAD/NAD(P)-binding domain"/>
    <property type="match status" value="2"/>
</dbReference>
<accession>A0A164XAE8</accession>
<gene>
    <name evidence="7" type="ORF">DCAR_016159</name>
</gene>
<dbReference type="Pfam" id="PF00732">
    <property type="entry name" value="GMC_oxred_N"/>
    <property type="match status" value="2"/>
</dbReference>
<dbReference type="Gene3D" id="3.30.410.40">
    <property type="match status" value="2"/>
</dbReference>
<dbReference type="SUPFAM" id="SSF54373">
    <property type="entry name" value="FAD-linked reductases, C-terminal domain"/>
    <property type="match status" value="2"/>
</dbReference>
<keyword evidence="4" id="KW-0274">FAD</keyword>
<reference evidence="7" key="1">
    <citation type="journal article" date="2016" name="Nat. Genet.">
        <title>A high-quality carrot genome assembly provides new insights into carotenoid accumulation and asterid genome evolution.</title>
        <authorList>
            <person name="Iorizzo M."/>
            <person name="Ellison S."/>
            <person name="Senalik D."/>
            <person name="Zeng P."/>
            <person name="Satapoomin P."/>
            <person name="Huang J."/>
            <person name="Bowman M."/>
            <person name="Iovene M."/>
            <person name="Sanseverino W."/>
            <person name="Cavagnaro P."/>
            <person name="Yildiz M."/>
            <person name="Macko-Podgorni A."/>
            <person name="Moranska E."/>
            <person name="Grzebelus E."/>
            <person name="Grzebelus D."/>
            <person name="Ashrafi H."/>
            <person name="Zheng Z."/>
            <person name="Cheng S."/>
            <person name="Spooner D."/>
            <person name="Van Deynze A."/>
            <person name="Simon P."/>
        </authorList>
    </citation>
    <scope>NUCLEOTIDE SEQUENCE [LARGE SCALE GENOMIC DNA]</scope>
    <source>
        <tissue evidence="7">Leaf</tissue>
    </source>
</reference>
<feature type="domain" description="Glucose-methanol-choline oxidoreductase N-terminal" evidence="6">
    <location>
        <begin position="804"/>
        <end position="818"/>
    </location>
</feature>
<dbReference type="InterPro" id="IPR007867">
    <property type="entry name" value="GMC_OxRtase_C"/>
</dbReference>
<dbReference type="GO" id="GO:0016614">
    <property type="term" value="F:oxidoreductase activity, acting on CH-OH group of donors"/>
    <property type="evidence" value="ECO:0007669"/>
    <property type="project" value="InterPro"/>
</dbReference>
<evidence type="ECO:0000313" key="7">
    <source>
        <dbReference type="EMBL" id="KZM92914.1"/>
    </source>
</evidence>
<dbReference type="Gene3D" id="3.50.50.60">
    <property type="entry name" value="FAD/NAD(P)-binding domain"/>
    <property type="match status" value="2"/>
</dbReference>